<keyword evidence="1" id="KW-0175">Coiled coil</keyword>
<gene>
    <name evidence="4" type="ORF">I308_104032</name>
</gene>
<feature type="compositionally biased region" description="Polar residues" evidence="2">
    <location>
        <begin position="778"/>
        <end position="793"/>
    </location>
</feature>
<dbReference type="InterPro" id="IPR001357">
    <property type="entry name" value="BRCT_dom"/>
</dbReference>
<feature type="compositionally biased region" description="Pro residues" evidence="2">
    <location>
        <begin position="764"/>
        <end position="773"/>
    </location>
</feature>
<dbReference type="PROSITE" id="PS50172">
    <property type="entry name" value="BRCT"/>
    <property type="match status" value="1"/>
</dbReference>
<organism evidence="4 5">
    <name type="scientific">Cryptococcus tetragattii IND107</name>
    <dbReference type="NCBI Taxonomy" id="1296105"/>
    <lineage>
        <taxon>Eukaryota</taxon>
        <taxon>Fungi</taxon>
        <taxon>Dikarya</taxon>
        <taxon>Basidiomycota</taxon>
        <taxon>Agaricomycotina</taxon>
        <taxon>Tremellomycetes</taxon>
        <taxon>Tremellales</taxon>
        <taxon>Cryptococcaceae</taxon>
        <taxon>Cryptococcus</taxon>
        <taxon>Cryptococcus gattii species complex</taxon>
    </lineage>
</organism>
<feature type="coiled-coil region" evidence="1">
    <location>
        <begin position="85"/>
        <end position="129"/>
    </location>
</feature>
<accession>A0ABR3BPP4</accession>
<dbReference type="RefSeq" id="XP_066612961.1">
    <property type="nucleotide sequence ID" value="XM_066758513.1"/>
</dbReference>
<feature type="compositionally biased region" description="Low complexity" evidence="2">
    <location>
        <begin position="700"/>
        <end position="741"/>
    </location>
</feature>
<feature type="compositionally biased region" description="Basic and acidic residues" evidence="2">
    <location>
        <begin position="415"/>
        <end position="430"/>
    </location>
</feature>
<feature type="compositionally biased region" description="Low complexity" evidence="2">
    <location>
        <begin position="454"/>
        <end position="465"/>
    </location>
</feature>
<proteinExistence type="predicted"/>
<evidence type="ECO:0000256" key="1">
    <source>
        <dbReference type="SAM" id="Coils"/>
    </source>
</evidence>
<feature type="compositionally biased region" description="Low complexity" evidence="2">
    <location>
        <begin position="391"/>
        <end position="407"/>
    </location>
</feature>
<comment type="caution">
    <text evidence="4">The sequence shown here is derived from an EMBL/GenBank/DDBJ whole genome shotgun (WGS) entry which is preliminary data.</text>
</comment>
<dbReference type="GeneID" id="91990888"/>
<feature type="region of interest" description="Disordered" evidence="2">
    <location>
        <begin position="1"/>
        <end position="49"/>
    </location>
</feature>
<keyword evidence="5" id="KW-1185">Reference proteome</keyword>
<feature type="compositionally biased region" description="Polar residues" evidence="2">
    <location>
        <begin position="502"/>
        <end position="514"/>
    </location>
</feature>
<feature type="compositionally biased region" description="Low complexity" evidence="2">
    <location>
        <begin position="1"/>
        <end position="16"/>
    </location>
</feature>
<evidence type="ECO:0000256" key="2">
    <source>
        <dbReference type="SAM" id="MobiDB-lite"/>
    </source>
</evidence>
<evidence type="ECO:0000313" key="4">
    <source>
        <dbReference type="EMBL" id="KAL0247000.1"/>
    </source>
</evidence>
<evidence type="ECO:0000259" key="3">
    <source>
        <dbReference type="PROSITE" id="PS50172"/>
    </source>
</evidence>
<feature type="domain" description="BRCT" evidence="3">
    <location>
        <begin position="195"/>
        <end position="215"/>
    </location>
</feature>
<sequence length="828" mass="91029">MSYYPSDGDPIDPSGPASYLPVATNPRPYYNESALRPPSRELNAPTQDYGARWTTQDMYRQYPKEGYTGAAVPRREMDLREQLERRRKERGIERLREELEIERQRDKLMMERQRQEREIEQRLEELKQERLYIIVRLDSTCPQDYVALAATDIETFHQCSISSDWTTPNVIKHFARVEEDLPANESSLSINRKYVLREEWVEECIAKKRLIDEREGFGGWEVKVTFDPSLASGPSRASKLSLPTVSAAASAPPSLLARIGSPSVSTPQDGDTSRDASIQTTFCLGLDHHPFKKLSLVLHGESSSSTVTLNKDDVEDRHRPRQLYLDPQPRPRSPTQPPPPLAQQPPQRPPTPPMPPRLSPPLIRALSRSSQSLPTPPAGGEPLAKQIPRASITTSTSTFISSPFGSSLRSRPAGRKYEDYRQESQRERPNYDNQRSPPRQSHVRERDIDHPGSRSRSSSPLASLPTDHPSRRDCRPSHSPPPARRRSPSPLAPAHQGAGPGFSQSNEQYLSSRPNTPPTPGVLDSPTSNNSLTANQMQTQAFNQSRNQGQNHSGHLPNVSQTPLTVSQPSQTSGPSQPTRPTTGPLSTSSPPSRQTQLQLSPQPSPVSQSNQSNQSASALLPTEVRPVPIAVPLTGRGAPHPRLTPASGPSAAQVRPPPNLSSRLSQPAQQAASPLPQPPLMQVQSQPGPPPSATQTVRPSQTSQQQPLPLLQLQDQTQPQTRSQSQSQQRIQLSSQRPSQNFPAPKTSQSSQATQATRLAPRPSSPPSPVAPLPGQNKGNTSSTMNTRQRANQGVKIPPLTRTRTGTATGTATGKRQGQRQGQISLM</sequence>
<reference evidence="4" key="1">
    <citation type="submission" date="2015-01" db="EMBL/GenBank/DDBJ databases">
        <authorList>
            <consortium name="The Broad Institute Genomics Platform"/>
            <person name="Cuomo C."/>
            <person name="Litvintseva A."/>
            <person name="Chen Y."/>
            <person name="Heitman J."/>
            <person name="Sun S."/>
            <person name="Springer D."/>
            <person name="Dromer F."/>
            <person name="Young S."/>
            <person name="Zeng Q."/>
            <person name="Gargeya S."/>
            <person name="Abouelleil A."/>
            <person name="Alvarado L."/>
            <person name="Chapman S.B."/>
            <person name="Gainer-Dewar J."/>
            <person name="Goldberg J."/>
            <person name="Griggs A."/>
            <person name="Gujja S."/>
            <person name="Hansen M."/>
            <person name="Howarth C."/>
            <person name="Imamovic A."/>
            <person name="Larimer J."/>
            <person name="Murphy C."/>
            <person name="Naylor J."/>
            <person name="Pearson M."/>
            <person name="Priest M."/>
            <person name="Roberts A."/>
            <person name="Saif S."/>
            <person name="Shea T."/>
            <person name="Sykes S."/>
            <person name="Wortman J."/>
            <person name="Nusbaum C."/>
            <person name="Birren B."/>
        </authorList>
    </citation>
    <scope>NUCLEOTIDE SEQUENCE</scope>
    <source>
        <strain evidence="4">IND107</strain>
    </source>
</reference>
<evidence type="ECO:0000313" key="5">
    <source>
        <dbReference type="Proteomes" id="UP000054399"/>
    </source>
</evidence>
<feature type="compositionally biased region" description="Low complexity" evidence="2">
    <location>
        <begin position="567"/>
        <end position="621"/>
    </location>
</feature>
<feature type="compositionally biased region" description="Pro residues" evidence="2">
    <location>
        <begin position="328"/>
        <end position="359"/>
    </location>
</feature>
<feature type="compositionally biased region" description="Low complexity" evidence="2">
    <location>
        <begin position="661"/>
        <end position="675"/>
    </location>
</feature>
<reference evidence="4" key="2">
    <citation type="submission" date="2024-01" db="EMBL/GenBank/DDBJ databases">
        <title>Comparative genomics of Cryptococcus and Kwoniella reveals pathogenesis evolution and contrasting modes of karyotype evolution via chromosome fusion or intercentromeric recombination.</title>
        <authorList>
            <person name="Coelho M.A."/>
            <person name="David-Palma M."/>
            <person name="Shea T."/>
            <person name="Bowers K."/>
            <person name="Mcginley-Smith S."/>
            <person name="Mohammad A.W."/>
            <person name="Gnirke A."/>
            <person name="Yurkov A.M."/>
            <person name="Nowrousian M."/>
            <person name="Sun S."/>
            <person name="Cuomo C.A."/>
            <person name="Heitman J."/>
        </authorList>
    </citation>
    <scope>NUCLEOTIDE SEQUENCE</scope>
    <source>
        <strain evidence="4">IND107</strain>
    </source>
</reference>
<protein>
    <recommendedName>
        <fullName evidence="3">BRCT domain-containing protein</fullName>
    </recommendedName>
</protein>
<dbReference type="Proteomes" id="UP000054399">
    <property type="component" value="Unassembled WGS sequence"/>
</dbReference>
<feature type="region of interest" description="Disordered" evidence="2">
    <location>
        <begin position="302"/>
        <end position="828"/>
    </location>
</feature>
<name>A0ABR3BPP4_9TREE</name>
<feature type="compositionally biased region" description="Basic and acidic residues" evidence="2">
    <location>
        <begin position="442"/>
        <end position="452"/>
    </location>
</feature>
<dbReference type="EMBL" id="ATAM02000007">
    <property type="protein sequence ID" value="KAL0247000.1"/>
    <property type="molecule type" value="Genomic_DNA"/>
</dbReference>
<feature type="compositionally biased region" description="Low complexity" evidence="2">
    <location>
        <begin position="802"/>
        <end position="828"/>
    </location>
</feature>
<feature type="compositionally biased region" description="Polar residues" evidence="2">
    <location>
        <begin position="525"/>
        <end position="566"/>
    </location>
</feature>
<feature type="compositionally biased region" description="Polar residues" evidence="2">
    <location>
        <begin position="747"/>
        <end position="758"/>
    </location>
</feature>